<name>A0A4Y2H040_ARAVE</name>
<evidence type="ECO:0000313" key="2">
    <source>
        <dbReference type="Proteomes" id="UP000499080"/>
    </source>
</evidence>
<organism evidence="1 2">
    <name type="scientific">Araneus ventricosus</name>
    <name type="common">Orbweaver spider</name>
    <name type="synonym">Epeira ventricosa</name>
    <dbReference type="NCBI Taxonomy" id="182803"/>
    <lineage>
        <taxon>Eukaryota</taxon>
        <taxon>Metazoa</taxon>
        <taxon>Ecdysozoa</taxon>
        <taxon>Arthropoda</taxon>
        <taxon>Chelicerata</taxon>
        <taxon>Arachnida</taxon>
        <taxon>Araneae</taxon>
        <taxon>Araneomorphae</taxon>
        <taxon>Entelegynae</taxon>
        <taxon>Araneoidea</taxon>
        <taxon>Araneidae</taxon>
        <taxon>Araneus</taxon>
    </lineage>
</organism>
<sequence length="103" mass="11245">MTQPPRQLIGHCGPLIMALIMSGSCDDPSDGGTTRHRRGVIQSPTITASHGKRGFAYLYSRFSSPYLRWPCGSALFLNLRSLSPESRILTTSQKEFPLSGGGY</sequence>
<accession>A0A4Y2H040</accession>
<dbReference type="Proteomes" id="UP000499080">
    <property type="component" value="Unassembled WGS sequence"/>
</dbReference>
<protein>
    <submittedName>
        <fullName evidence="1">Uncharacterized protein</fullName>
    </submittedName>
</protein>
<dbReference type="AlphaFoldDB" id="A0A4Y2H040"/>
<dbReference type="PROSITE" id="PS51257">
    <property type="entry name" value="PROKAR_LIPOPROTEIN"/>
    <property type="match status" value="1"/>
</dbReference>
<gene>
    <name evidence="1" type="ORF">AVEN_212754_1</name>
</gene>
<dbReference type="EMBL" id="BGPR01001636">
    <property type="protein sequence ID" value="GBM58501.1"/>
    <property type="molecule type" value="Genomic_DNA"/>
</dbReference>
<comment type="caution">
    <text evidence="1">The sequence shown here is derived from an EMBL/GenBank/DDBJ whole genome shotgun (WGS) entry which is preliminary data.</text>
</comment>
<proteinExistence type="predicted"/>
<reference evidence="1 2" key="1">
    <citation type="journal article" date="2019" name="Sci. Rep.">
        <title>Orb-weaving spider Araneus ventricosus genome elucidates the spidroin gene catalogue.</title>
        <authorList>
            <person name="Kono N."/>
            <person name="Nakamura H."/>
            <person name="Ohtoshi R."/>
            <person name="Moran D.A.P."/>
            <person name="Shinohara A."/>
            <person name="Yoshida Y."/>
            <person name="Fujiwara M."/>
            <person name="Mori M."/>
            <person name="Tomita M."/>
            <person name="Arakawa K."/>
        </authorList>
    </citation>
    <scope>NUCLEOTIDE SEQUENCE [LARGE SCALE GENOMIC DNA]</scope>
</reference>
<evidence type="ECO:0000313" key="1">
    <source>
        <dbReference type="EMBL" id="GBM58501.1"/>
    </source>
</evidence>
<keyword evidence="2" id="KW-1185">Reference proteome</keyword>